<protein>
    <recommendedName>
        <fullName evidence="4">Vacuolar protein sorting-associated protein 13 VPS13 adaptor binding domain-containing protein</fullName>
    </recommendedName>
</protein>
<feature type="compositionally biased region" description="Gly residues" evidence="1">
    <location>
        <begin position="1090"/>
        <end position="1101"/>
    </location>
</feature>
<reference evidence="2" key="1">
    <citation type="submission" date="2022-10" db="EMBL/GenBank/DDBJ databases">
        <title>Adaptive evolution leads to modifications in subtelomeric GC content in a zoonotic Cryptosporidium species.</title>
        <authorList>
            <person name="Li J."/>
            <person name="Feng Y."/>
            <person name="Xiao L."/>
        </authorList>
    </citation>
    <scope>NUCLEOTIDE SEQUENCE</scope>
    <source>
        <strain evidence="2">25894</strain>
    </source>
</reference>
<feature type="non-terminal residue" evidence="2">
    <location>
        <position position="1"/>
    </location>
</feature>
<feature type="compositionally biased region" description="Basic residues" evidence="1">
    <location>
        <begin position="1031"/>
        <end position="1044"/>
    </location>
</feature>
<evidence type="ECO:0000313" key="3">
    <source>
        <dbReference type="Proteomes" id="UP001071777"/>
    </source>
</evidence>
<feature type="compositionally biased region" description="Polar residues" evidence="1">
    <location>
        <begin position="834"/>
        <end position="843"/>
    </location>
</feature>
<name>A0ABQ8P2D4_9CRYT</name>
<accession>A0ABQ8P2D4</accession>
<organism evidence="2 3">
    <name type="scientific">Cryptosporidium canis</name>
    <dbReference type="NCBI Taxonomy" id="195482"/>
    <lineage>
        <taxon>Eukaryota</taxon>
        <taxon>Sar</taxon>
        <taxon>Alveolata</taxon>
        <taxon>Apicomplexa</taxon>
        <taxon>Conoidasida</taxon>
        <taxon>Coccidia</taxon>
        <taxon>Eucoccidiorida</taxon>
        <taxon>Eimeriorina</taxon>
        <taxon>Cryptosporidiidae</taxon>
        <taxon>Cryptosporidium</taxon>
    </lineage>
</organism>
<feature type="compositionally biased region" description="Basic residues" evidence="1">
    <location>
        <begin position="850"/>
        <end position="860"/>
    </location>
</feature>
<sequence length="1433" mass="157087">ASKQGRDGGRAVSELGVRTEPKLFPVFGKRPMESGGPGVSVGLESRHKRCLRGGREVFIIPMITLKSNEVSLGGPAASSISIDITISPTFLSVVPLVFRQLIDVSFMYDKFKTVHLDEALLAGKGGLSHKRFRMAQDQSLPGREGLLFGVHHVQDSEPRHGDTITSILRSLGSVPVASFEVKSKFNTMVVIFPEFNDLEMSDSVSSRYFEVYSRRISQTAGQHVGPDSVSTGGEQPGRGWGAPGPSRSDDYYISVFSNSSHPAVAFSHNISFLFALETDKEGGGGPPDHESLRISLEISQLRVQLPFVRNIGGGYSIDGAATRGVPRTGPEDAPESRDPILDIFIPSVNSCFVLSTSSHPEGEGGCHAAPETRGVLFGMVSIPIVFAIDGARIPVMDDTFILRSYALRRSGGEDSTRDFSRDLARLQDEISQEEGLELSREEDPCFARCMMSRPELLGVIINAVGDHYLQIQANLNNFRFIFSLTTFSVSAPYIQRINSWWNDIWLIRMRYPRCPGSTMRYFYVDTRSDTMNISSFGVASRSTRLDYVADGLEEVPRQEQHSSKRDAGGPMFRWDGVEGANEVYCVNRFDYANFEVTSPLFFPLDDSIPIVLALPVTASLDERVRPWNSLEFRPEDGFVLRFNQSLKDFNLEILQEERRSGSGPGKPGPASENHQGTGDLAREGGACPGSRATVKPDPFLVCSCREPGRPARLDSSLSESNMLNGELAEFGPDEETPARLDHRLSVNAEQVSDQRGVYVVGGQGTGGEDLSVIHEGSLDYFALANHAQRISRSQKKVSGLLSGWISLRQKLSSNSSSVGQAPRDEDPRWGAQEAVSSEESLQTGPEGGPRRRSFSLFKRRSSNEGGGGLHLSPIHEGGPGNRTSESEQKTRRESRHVAGGSTEEERIFKFQVSLNNLEIWFHRDNVKENMSVVSRENLTKDEIDQLTLEEVAVDWMSKAVHCVPASRSTRERGRDRDTFRIRIQDPHGEDSGPRLGDFEDEDEDEDEDEELEFVGCEVDLQEADLDGGGRAGRHIRAKGGRGARRREEGADGSLPIRTRSLHSDGTSRPTTRQTTTTSPSRAGRDEGGRRGGGVSGGGSGARGRVLQGEEGGCGSSGGQGLRGEGEPVSERDGVLHTAELRGFPVRIREEALAQFGVLPISQQGESCCTCNYCRITSLRRYLYLHTLNGRNIYLSLTKAVPDRIKRDFLLLISHLKIFSTPSGVRKSSISKYWTGYHIETEFVISEVTISVSMDILQEIKLFISNFKEVRDSIAYYSLVYSRSRKSYIVPEAILNPFSPSETTPPAQIQTQAHAQAQAHAQTRRSFLSQVLPTIIRGSGSSAGVQGREFRRAFGGVIPGLVRVLALVELDAGESGDTALLLGVSASPLECALHSRVGEEALETGDAAEFGQETAVRDLHEQRLGGLFLSQGDG</sequence>
<keyword evidence="3" id="KW-1185">Reference proteome</keyword>
<gene>
    <name evidence="2" type="ORF">OJ252_3418</name>
</gene>
<feature type="compositionally biased region" description="Low complexity" evidence="1">
    <location>
        <begin position="1066"/>
        <end position="1081"/>
    </location>
</feature>
<feature type="region of interest" description="Disordered" evidence="1">
    <location>
        <begin position="220"/>
        <end position="244"/>
    </location>
</feature>
<feature type="region of interest" description="Disordered" evidence="1">
    <location>
        <begin position="966"/>
        <end position="1135"/>
    </location>
</feature>
<evidence type="ECO:0000313" key="2">
    <source>
        <dbReference type="EMBL" id="KAJ1605686.1"/>
    </source>
</evidence>
<feature type="region of interest" description="Disordered" evidence="1">
    <location>
        <begin position="811"/>
        <end position="902"/>
    </location>
</feature>
<dbReference type="Proteomes" id="UP001071777">
    <property type="component" value="Unassembled WGS sequence"/>
</dbReference>
<feature type="compositionally biased region" description="Basic and acidic residues" evidence="1">
    <location>
        <begin position="968"/>
        <end position="992"/>
    </location>
</feature>
<feature type="region of interest" description="Disordered" evidence="1">
    <location>
        <begin position="658"/>
        <end position="690"/>
    </location>
</feature>
<proteinExistence type="predicted"/>
<evidence type="ECO:0000256" key="1">
    <source>
        <dbReference type="SAM" id="MobiDB-lite"/>
    </source>
</evidence>
<feature type="compositionally biased region" description="Basic and acidic residues" evidence="1">
    <location>
        <begin position="1123"/>
        <end position="1134"/>
    </location>
</feature>
<feature type="compositionally biased region" description="Acidic residues" evidence="1">
    <location>
        <begin position="998"/>
        <end position="1012"/>
    </location>
</feature>
<comment type="caution">
    <text evidence="2">The sequence shown here is derived from an EMBL/GenBank/DDBJ whole genome shotgun (WGS) entry which is preliminary data.</text>
</comment>
<feature type="compositionally biased region" description="Gly residues" evidence="1">
    <location>
        <begin position="1109"/>
        <end position="1122"/>
    </location>
</feature>
<dbReference type="EMBL" id="JAPCXB010000165">
    <property type="protein sequence ID" value="KAJ1605686.1"/>
    <property type="molecule type" value="Genomic_DNA"/>
</dbReference>
<evidence type="ECO:0008006" key="4">
    <source>
        <dbReference type="Google" id="ProtNLM"/>
    </source>
</evidence>